<dbReference type="OrthoDB" id="1957063at2"/>
<reference evidence="1 2" key="1">
    <citation type="submission" date="2018-01" db="EMBL/GenBank/DDBJ databases">
        <authorList>
            <person name="Gaut B.S."/>
            <person name="Morton B.R."/>
            <person name="Clegg M.T."/>
            <person name="Duvall M.R."/>
        </authorList>
    </citation>
    <scope>NUCLEOTIDE SEQUENCE [LARGE SCALE GENOMIC DNA]</scope>
    <source>
        <strain evidence="1">GP69</strain>
    </source>
</reference>
<sequence>MGISALSTVNSINTKQRMSLRGRGPDWSIIPSSGKSSKSKVEFTDEIKELARKAANTTSKAELEYIHRRRTELCAEYMSDVSPDRKALYRQAENALKEQGGNPKCKGSGELTLLDFLEAADGRAENLAEKKFALAGGGTLTCPILTSGGYGADIYYQGTKVLTYLGSGYGWACERTPAEREKEREFYGIYFDEYRLLKNGQGAELEELPDYLEEKPSFDRKA</sequence>
<gene>
    <name evidence="1" type="ORF">AMURIS_04876</name>
</gene>
<keyword evidence="2" id="KW-1185">Reference proteome</keyword>
<protein>
    <submittedName>
        <fullName evidence="1">Uncharacterized protein</fullName>
    </submittedName>
</protein>
<name>A0A2K4ZNR7_9FIRM</name>
<proteinExistence type="predicted"/>
<evidence type="ECO:0000313" key="2">
    <source>
        <dbReference type="Proteomes" id="UP000236311"/>
    </source>
</evidence>
<evidence type="ECO:0000313" key="1">
    <source>
        <dbReference type="EMBL" id="SOY32123.1"/>
    </source>
</evidence>
<dbReference type="RefSeq" id="WP_103242091.1">
    <property type="nucleotide sequence ID" value="NZ_JANJZD010000044.1"/>
</dbReference>
<dbReference type="AlphaFoldDB" id="A0A2K4ZNR7"/>
<organism evidence="1 2">
    <name type="scientific">Acetatifactor muris</name>
    <dbReference type="NCBI Taxonomy" id="879566"/>
    <lineage>
        <taxon>Bacteria</taxon>
        <taxon>Bacillati</taxon>
        <taxon>Bacillota</taxon>
        <taxon>Clostridia</taxon>
        <taxon>Lachnospirales</taxon>
        <taxon>Lachnospiraceae</taxon>
        <taxon>Acetatifactor</taxon>
    </lineage>
</organism>
<dbReference type="EMBL" id="OFSM01000040">
    <property type="protein sequence ID" value="SOY32123.1"/>
    <property type="molecule type" value="Genomic_DNA"/>
</dbReference>
<dbReference type="Proteomes" id="UP000236311">
    <property type="component" value="Unassembled WGS sequence"/>
</dbReference>
<accession>A0A2K4ZNR7</accession>